<feature type="region of interest" description="Disordered" evidence="2">
    <location>
        <begin position="210"/>
        <end position="248"/>
    </location>
</feature>
<name>A0A316UDU5_9BASI</name>
<dbReference type="InterPro" id="IPR053005">
    <property type="entry name" value="Nuclear_Pos-Cytoskel_Interact"/>
</dbReference>
<proteinExistence type="predicted"/>
<evidence type="ECO:0000313" key="4">
    <source>
        <dbReference type="EMBL" id="PWN23370.1"/>
    </source>
</evidence>
<feature type="compositionally biased region" description="Basic residues" evidence="2">
    <location>
        <begin position="610"/>
        <end position="619"/>
    </location>
</feature>
<dbReference type="GO" id="GO:0005739">
    <property type="term" value="C:mitochondrion"/>
    <property type="evidence" value="ECO:0007669"/>
    <property type="project" value="TreeGrafter"/>
</dbReference>
<dbReference type="InterPro" id="IPR001849">
    <property type="entry name" value="PH_domain"/>
</dbReference>
<feature type="compositionally biased region" description="Polar residues" evidence="2">
    <location>
        <begin position="1908"/>
        <end position="1945"/>
    </location>
</feature>
<dbReference type="PROSITE" id="PS50003">
    <property type="entry name" value="PH_DOMAIN"/>
    <property type="match status" value="1"/>
</dbReference>
<dbReference type="GO" id="GO:0005543">
    <property type="term" value="F:phospholipid binding"/>
    <property type="evidence" value="ECO:0007669"/>
    <property type="project" value="InterPro"/>
</dbReference>
<dbReference type="GO" id="GO:0032065">
    <property type="term" value="P:maintenance of protein location in cell cortex"/>
    <property type="evidence" value="ECO:0007669"/>
    <property type="project" value="InterPro"/>
</dbReference>
<dbReference type="Pfam" id="PF12814">
    <property type="entry name" value="Mcp5_PH"/>
    <property type="match status" value="1"/>
</dbReference>
<dbReference type="PANTHER" id="PTHR28190">
    <property type="entry name" value="NUCLEAR MIGRATION PROTEIN NUM1"/>
    <property type="match status" value="1"/>
</dbReference>
<feature type="compositionally biased region" description="Basic residues" evidence="2">
    <location>
        <begin position="1882"/>
        <end position="1891"/>
    </location>
</feature>
<sequence length="2033" mass="219733">MASSDEVLEANVSSDNIGVQETAAFKPPTRPGASLRARNSAARLLDSTNAEASSSTANEGLASSSSTPKHATSPSSTERSDLAAAIQAQRTRLDNLGRQNETQTTAVGALGHDLLQQQRVIESLKDELRNARRQLESSDENDGQLGEQVKALMERIDAETSEMVAKSEQSRSAVINAGREDLPGLPTSASASNVASPSTTYAFLANDPTTMRSSQSHSAGFGVQGITPSRSSDRRARNAAAPSSIHDKDLVNQLQEGLVNEVRRLQALLLQREQQMKAHEETAKKADEELGLWRPKAMSLMEQEDALKQENWDLQVRGQQIEEQLEEERAAVRKLESERTRVTRELAKVRETADERKAQIEGQTAELEALKSTRETEVALARKDKASYLREQGDLQAELQKYKAEALRLERANMSHSGSRGMLSIDNTLAGDESTDSVMPPVLARGGGKAGAQNAGDFSEDTEEHTGMANTARDREVTDLRGKLALAQKKTGKDSAEKRKLREQVETLRRLLNKAGLDAPAWSDVESSDDDAAEEAWVDIASSARTKGKGGRIPKSSTRPNIASRFGLTPSLSAQTVSEAGEESYEDASGSGFEDDESVDNDEGGGAGPARKKDRRRSTIRAINRLSTNSPLSTNVSLPGDEDDESVEEPVKRLPTSRRSAGAGQRVVSDVVPAAALGDELDELNELNDFNDAANESTASLPAPEVSLAPQMARELSEEGVQTEDLPDLVTPALAAQQAQHEETLLALQQTLQAQHEQALSALERDHQARHEDVVASLQAAHQSRHDEAMTDVRDRHKVHMESLSREHEEAVAALTLQHKSRLDELAAAHAQALHARDDKAAEYVTQLEQGHEASLSEKMASHAAALAAALASQKEQHEGAMAEARSRHTQVLADHVANHTSALGEAEAKHRAALAEREKLYKSETEKRDDVHQQELAQRERRYKRALEEALEEKEREHQDMIEDIHSTNDSYLSQRDAAYGAALKERDEQVIKARAELQRLRAELETLTAELAEARRLLAAALAGSETYARDLEQARDAHTAASAAAAAQLEALRQQHLTEQAQLRESQVPSMVELADTKRQLEAALADSEKNVRESEEARTKHTSALAAAAAELEALRQQHLTELAQLRESQVPSIVELADTKRQLAAALSDSEKNVRGLQEARDGHTAALATAATQLEALRQQHLTETNQLRDLQGSAAAELAEARRMLAAALADSEKNARNLAEARDAHTAALAAAASELEALRQQHLAEEMQRREVQAQTEALATDGAWSQPPSMDGHDHFSDAVDDRFEAASARSGDVTPQPVVEVQNEPEFGVRRVILADLREFGIQTDDENWARIQQEQLMLRPSAIDVARPGKTAVGAGGLTVLGGYAPQSGASDRGAEVQPAPALYSVDDVNAALQRRSASDPAATRPDTSKPPVLAVPPPPSGPPPTSQESGAEVSAPMRPTSPPPPKLIARASLGNNRSLIVPGSPGEPSRPSSRMSNAGGPPSSYRRPESRMTMADDGRSVDSNTAGYLLNRPQKYRRPSGTSMGSDATSLMSSQTSLNDYQSSNAHEHPGDETLTGRPRPSRRSGRASNMVPDTDATDPVIIQAITQTMIGEYLYKYTRRAVRGGLSDNRHRRYFWVHPYTKMIYWTATDPGGDKATEGVSKAACIQDVSVVEDPNTSPPGLYHLSLIIKTSARDIKVTAENKERHDVWLNALGYLVNRGDMDSAAADTTVVAETAATPSITGTRRRGSLSRLLASPGRSLSTLGRLKSTDSLSQQQDNDATPKGRSAAEGSVAGSYRSKRRDTAAREYLQQQSRGGPANDFGVDGRRSRNSSAGGRTGALDPVTGERLKTAEEMLEENEREGFEGLDNVRACCGGAHDVGALAHKQYQQRKTHRRPGSSLGVAGAAGPHTPRHSNFSMSGPGTSRPSSRLSNVSNRPRGSSSSTHSTNQAMRERDTSSPPPQLGPLNLNTPRAKGGAQKGDTHNKTGETFASLFDLPAPTPANRRASEAAGEETLTPKTAGPRSVRVTDQYGSVRSTR</sequence>
<dbReference type="EMBL" id="KZ819322">
    <property type="protein sequence ID" value="PWN23370.1"/>
    <property type="molecule type" value="Genomic_DNA"/>
</dbReference>
<evidence type="ECO:0000259" key="3">
    <source>
        <dbReference type="PROSITE" id="PS50003"/>
    </source>
</evidence>
<feature type="compositionally biased region" description="Low complexity" evidence="2">
    <location>
        <begin position="33"/>
        <end position="59"/>
    </location>
</feature>
<feature type="compositionally biased region" description="Polar residues" evidence="2">
    <location>
        <begin position="61"/>
        <end position="77"/>
    </location>
</feature>
<feature type="coiled-coil region" evidence="1">
    <location>
        <begin position="934"/>
        <end position="1165"/>
    </location>
</feature>
<feature type="coiled-coil region" evidence="1">
    <location>
        <begin position="1230"/>
        <end position="1264"/>
    </location>
</feature>
<evidence type="ECO:0000256" key="1">
    <source>
        <dbReference type="SAM" id="Coils"/>
    </source>
</evidence>
<dbReference type="GO" id="GO:0015631">
    <property type="term" value="F:tubulin binding"/>
    <property type="evidence" value="ECO:0007669"/>
    <property type="project" value="TreeGrafter"/>
</dbReference>
<dbReference type="PANTHER" id="PTHR28190:SF1">
    <property type="entry name" value="NUCLEAR MIGRATION PROTEIN NUM1"/>
    <property type="match status" value="1"/>
</dbReference>
<feature type="region of interest" description="Disordered" evidence="2">
    <location>
        <begin position="1"/>
        <end position="85"/>
    </location>
</feature>
<protein>
    <recommendedName>
        <fullName evidence="3">PH domain-containing protein</fullName>
    </recommendedName>
</protein>
<dbReference type="Proteomes" id="UP000245942">
    <property type="component" value="Unassembled WGS sequence"/>
</dbReference>
<dbReference type="CDD" id="cd13365">
    <property type="entry name" value="PH_PLC_plant-like"/>
    <property type="match status" value="1"/>
</dbReference>
<dbReference type="InterPro" id="IPR024774">
    <property type="entry name" value="PH_dom-Mcp5-type"/>
</dbReference>
<feature type="compositionally biased region" description="Polar residues" evidence="2">
    <location>
        <begin position="625"/>
        <end position="637"/>
    </location>
</feature>
<dbReference type="GO" id="GO:0000226">
    <property type="term" value="P:microtubule cytoskeleton organization"/>
    <property type="evidence" value="ECO:0007669"/>
    <property type="project" value="TreeGrafter"/>
</dbReference>
<keyword evidence="5" id="KW-1185">Reference proteome</keyword>
<organism evidence="4 5">
    <name type="scientific">Pseudomicrostroma glucosiphilum</name>
    <dbReference type="NCBI Taxonomy" id="1684307"/>
    <lineage>
        <taxon>Eukaryota</taxon>
        <taxon>Fungi</taxon>
        <taxon>Dikarya</taxon>
        <taxon>Basidiomycota</taxon>
        <taxon>Ustilaginomycotina</taxon>
        <taxon>Exobasidiomycetes</taxon>
        <taxon>Microstromatales</taxon>
        <taxon>Microstromatales incertae sedis</taxon>
        <taxon>Pseudomicrostroma</taxon>
    </lineage>
</organism>
<dbReference type="SUPFAM" id="SSF50729">
    <property type="entry name" value="PH domain-like"/>
    <property type="match status" value="1"/>
</dbReference>
<gene>
    <name evidence="4" type="ORF">BCV69DRAFT_280980</name>
</gene>
<feature type="compositionally biased region" description="Acidic residues" evidence="2">
    <location>
        <begin position="593"/>
        <end position="603"/>
    </location>
</feature>
<dbReference type="STRING" id="1684307.A0A316UDU5"/>
<feature type="compositionally biased region" description="Low complexity" evidence="2">
    <location>
        <begin position="1475"/>
        <end position="1487"/>
    </location>
</feature>
<feature type="region of interest" description="Disordered" evidence="2">
    <location>
        <begin position="1732"/>
        <end position="1840"/>
    </location>
</feature>
<dbReference type="OrthoDB" id="2149224at2759"/>
<feature type="domain" description="PH" evidence="3">
    <location>
        <begin position="1601"/>
        <end position="1712"/>
    </location>
</feature>
<feature type="region of interest" description="Disordered" evidence="2">
    <location>
        <begin position="446"/>
        <end position="469"/>
    </location>
</feature>
<dbReference type="RefSeq" id="XP_025350530.1">
    <property type="nucleotide sequence ID" value="XM_025491811.1"/>
</dbReference>
<feature type="compositionally biased region" description="Polar residues" evidence="2">
    <location>
        <begin position="1764"/>
        <end position="1774"/>
    </location>
</feature>
<feature type="coiled-coil region" evidence="1">
    <location>
        <begin position="318"/>
        <end position="412"/>
    </location>
</feature>
<dbReference type="GeneID" id="37013545"/>
<feature type="region of interest" description="Disordered" evidence="2">
    <location>
        <begin position="1881"/>
        <end position="2033"/>
    </location>
</feature>
<feature type="region of interest" description="Disordered" evidence="2">
    <location>
        <begin position="1407"/>
        <end position="1588"/>
    </location>
</feature>
<feature type="compositionally biased region" description="Polar residues" evidence="2">
    <location>
        <begin position="1533"/>
        <end position="1558"/>
    </location>
</feature>
<feature type="compositionally biased region" description="Basic and acidic residues" evidence="2">
    <location>
        <begin position="1499"/>
        <end position="1513"/>
    </location>
</feature>
<feature type="compositionally biased region" description="Low complexity" evidence="2">
    <location>
        <begin position="1744"/>
        <end position="1756"/>
    </location>
</feature>
<keyword evidence="1" id="KW-0175">Coiled coil</keyword>
<dbReference type="GO" id="GO:0005938">
    <property type="term" value="C:cell cortex"/>
    <property type="evidence" value="ECO:0007669"/>
    <property type="project" value="InterPro"/>
</dbReference>
<accession>A0A316UDU5</accession>
<feature type="coiled-coil region" evidence="1">
    <location>
        <begin position="114"/>
        <end position="141"/>
    </location>
</feature>
<feature type="region of interest" description="Disordered" evidence="2">
    <location>
        <begin position="543"/>
        <end position="665"/>
    </location>
</feature>
<evidence type="ECO:0000256" key="2">
    <source>
        <dbReference type="SAM" id="MobiDB-lite"/>
    </source>
</evidence>
<reference evidence="4 5" key="1">
    <citation type="journal article" date="2018" name="Mol. Biol. Evol.">
        <title>Broad Genomic Sampling Reveals a Smut Pathogenic Ancestry of the Fungal Clade Ustilaginomycotina.</title>
        <authorList>
            <person name="Kijpornyongpan T."/>
            <person name="Mondo S.J."/>
            <person name="Barry K."/>
            <person name="Sandor L."/>
            <person name="Lee J."/>
            <person name="Lipzen A."/>
            <person name="Pangilinan J."/>
            <person name="LaButti K."/>
            <person name="Hainaut M."/>
            <person name="Henrissat B."/>
            <person name="Grigoriev I.V."/>
            <person name="Spatafora J.W."/>
            <person name="Aime M.C."/>
        </authorList>
    </citation>
    <scope>NUCLEOTIDE SEQUENCE [LARGE SCALE GENOMIC DNA]</scope>
    <source>
        <strain evidence="4 5">MCA 4718</strain>
    </source>
</reference>
<feature type="compositionally biased region" description="Pro residues" evidence="2">
    <location>
        <begin position="1426"/>
        <end position="1438"/>
    </location>
</feature>
<evidence type="ECO:0000313" key="5">
    <source>
        <dbReference type="Proteomes" id="UP000245942"/>
    </source>
</evidence>
<dbReference type="SMART" id="SM00233">
    <property type="entry name" value="PH"/>
    <property type="match status" value="1"/>
</dbReference>
<feature type="coiled-coil region" evidence="1">
    <location>
        <begin position="262"/>
        <end position="289"/>
    </location>
</feature>